<dbReference type="EMBL" id="FOVD01000003">
    <property type="protein sequence ID" value="SFN40032.1"/>
    <property type="molecule type" value="Genomic_DNA"/>
</dbReference>
<keyword evidence="6 9" id="KW-0210">Decarboxylase</keyword>
<dbReference type="AlphaFoldDB" id="A0A1I4YPU6"/>
<evidence type="ECO:0000313" key="11">
    <source>
        <dbReference type="EMBL" id="SFN40032.1"/>
    </source>
</evidence>
<evidence type="ECO:0000256" key="3">
    <source>
        <dbReference type="ARBA" id="ARBA00007106"/>
    </source>
</evidence>
<keyword evidence="7 9" id="KW-0005">Acetoin biosynthesis</keyword>
<reference evidence="12" key="1">
    <citation type="submission" date="2016-10" db="EMBL/GenBank/DDBJ databases">
        <authorList>
            <person name="Varghese N."/>
            <person name="Submissions S."/>
        </authorList>
    </citation>
    <scope>NUCLEOTIDE SEQUENCE [LARGE SCALE GENOMIC DNA]</scope>
    <source>
        <strain evidence="12">DSM 25575</strain>
    </source>
</reference>
<dbReference type="GO" id="GO:0045151">
    <property type="term" value="P:acetoin biosynthetic process"/>
    <property type="evidence" value="ECO:0007669"/>
    <property type="project" value="UniProtKB-UniRule"/>
</dbReference>
<organism evidence="11 12">
    <name type="scientific">Chryseobacterium oleae</name>
    <dbReference type="NCBI Taxonomy" id="491207"/>
    <lineage>
        <taxon>Bacteria</taxon>
        <taxon>Pseudomonadati</taxon>
        <taxon>Bacteroidota</taxon>
        <taxon>Flavobacteriia</taxon>
        <taxon>Flavobacteriales</taxon>
        <taxon>Weeksellaceae</taxon>
        <taxon>Chryseobacterium group</taxon>
        <taxon>Chryseobacterium</taxon>
    </lineage>
</organism>
<dbReference type="GO" id="GO:0047605">
    <property type="term" value="F:acetolactate decarboxylase activity"/>
    <property type="evidence" value="ECO:0007669"/>
    <property type="project" value="UniProtKB-UniRule"/>
</dbReference>
<dbReference type="PANTHER" id="PTHR35524">
    <property type="entry name" value="ALPHA-ACETOLACTATE DECARBOXYLASE"/>
    <property type="match status" value="1"/>
</dbReference>
<dbReference type="PANTHER" id="PTHR35524:SF1">
    <property type="entry name" value="ALPHA-ACETOLACTATE DECARBOXYLASE"/>
    <property type="match status" value="1"/>
</dbReference>
<evidence type="ECO:0000256" key="10">
    <source>
        <dbReference type="SAM" id="SignalP"/>
    </source>
</evidence>
<evidence type="ECO:0000256" key="6">
    <source>
        <dbReference type="ARBA" id="ARBA00022793"/>
    </source>
</evidence>
<feature type="chain" id="PRO_5011716634" description="Alpha-acetolactate decarboxylase" evidence="10">
    <location>
        <begin position="21"/>
        <end position="256"/>
    </location>
</feature>
<dbReference type="PIRSF" id="PIRSF001332">
    <property type="entry name" value="Acetolac_decarb"/>
    <property type="match status" value="1"/>
</dbReference>
<evidence type="ECO:0000256" key="5">
    <source>
        <dbReference type="ARBA" id="ARBA00020164"/>
    </source>
</evidence>
<dbReference type="OrthoDB" id="8612680at2"/>
<evidence type="ECO:0000256" key="8">
    <source>
        <dbReference type="ARBA" id="ARBA00023239"/>
    </source>
</evidence>
<feature type="signal peptide" evidence="10">
    <location>
        <begin position="1"/>
        <end position="20"/>
    </location>
</feature>
<dbReference type="UniPathway" id="UPA00626">
    <property type="reaction ID" value="UER00678"/>
</dbReference>
<evidence type="ECO:0000256" key="9">
    <source>
        <dbReference type="PIRNR" id="PIRNR001332"/>
    </source>
</evidence>
<dbReference type="Proteomes" id="UP000198769">
    <property type="component" value="Unassembled WGS sequence"/>
</dbReference>
<protein>
    <recommendedName>
        <fullName evidence="5 9">Alpha-acetolactate decarboxylase</fullName>
        <ecNumber evidence="4 9">4.1.1.5</ecNumber>
    </recommendedName>
</protein>
<sequence length="256" mass="28758">MTKTLLSTTLLSMLSVSLHAQRTEDKIYHYSSMDAMRNGVYTGDITVKELKQKGDFGLGTYNFLDGELIAMDGKIYRIATNGSVEEADKRRKVPFGSFTFFKKDKSVTLEEIKTVDDLLKKLPEILPSRNRFYAIKIEAIFSSLTLGGAIKVDEKDVTGIATFMKTRPLYKKQNIKGTLVGFYNPGYAGGLDLSPFHFHFISDDKKAGGHMIEGNFSDTKITVQLDEKNAYEVILPNTNDVGYQRIWTSSQAKAQY</sequence>
<evidence type="ECO:0000256" key="1">
    <source>
        <dbReference type="ARBA" id="ARBA00001784"/>
    </source>
</evidence>
<dbReference type="Pfam" id="PF03306">
    <property type="entry name" value="AAL_decarboxy"/>
    <property type="match status" value="1"/>
</dbReference>
<evidence type="ECO:0000256" key="4">
    <source>
        <dbReference type="ARBA" id="ARBA00013204"/>
    </source>
</evidence>
<keyword evidence="12" id="KW-1185">Reference proteome</keyword>
<dbReference type="NCBIfam" id="TIGR01252">
    <property type="entry name" value="acetolac_decarb"/>
    <property type="match status" value="1"/>
</dbReference>
<dbReference type="InterPro" id="IPR005128">
    <property type="entry name" value="Acetolactate_a_deCO2ase"/>
</dbReference>
<dbReference type="SUPFAM" id="SSF117856">
    <property type="entry name" value="AF0104/ALDC/Ptd012-like"/>
    <property type="match status" value="1"/>
</dbReference>
<evidence type="ECO:0000256" key="2">
    <source>
        <dbReference type="ARBA" id="ARBA00005170"/>
    </source>
</evidence>
<comment type="catalytic activity">
    <reaction evidence="1 9">
        <text>(2S)-2-acetolactate + H(+) = (R)-acetoin + CO2</text>
        <dbReference type="Rhea" id="RHEA:21580"/>
        <dbReference type="ChEBI" id="CHEBI:15378"/>
        <dbReference type="ChEBI" id="CHEBI:15686"/>
        <dbReference type="ChEBI" id="CHEBI:16526"/>
        <dbReference type="ChEBI" id="CHEBI:58476"/>
        <dbReference type="EC" id="4.1.1.5"/>
    </reaction>
</comment>
<dbReference type="EC" id="4.1.1.5" evidence="4 9"/>
<name>A0A1I4YPU6_CHROL</name>
<accession>A0A1I4YPU6</accession>
<comment type="similarity">
    <text evidence="3 9">Belongs to the alpha-acetolactate decarboxylase family.</text>
</comment>
<evidence type="ECO:0000313" key="12">
    <source>
        <dbReference type="Proteomes" id="UP000198769"/>
    </source>
</evidence>
<keyword evidence="10" id="KW-0732">Signal</keyword>
<comment type="pathway">
    <text evidence="2 9">Polyol metabolism; (R,R)-butane-2,3-diol biosynthesis; (R,R)-butane-2,3-diol from pyruvate: step 2/3.</text>
</comment>
<gene>
    <name evidence="11" type="ORF">SAMN05421594_2585</name>
</gene>
<evidence type="ECO:0000256" key="7">
    <source>
        <dbReference type="ARBA" id="ARBA00023061"/>
    </source>
</evidence>
<keyword evidence="8 9" id="KW-0456">Lyase</keyword>
<dbReference type="Gene3D" id="3.30.1330.80">
    <property type="entry name" value="Hypothetical protein, similar to alpha- acetolactate decarboxylase, domain 2"/>
    <property type="match status" value="2"/>
</dbReference>
<proteinExistence type="inferred from homology"/>
<dbReference type="CDD" id="cd17299">
    <property type="entry name" value="acetolactate_decarboxylase"/>
    <property type="match status" value="1"/>
</dbReference>
<dbReference type="RefSeq" id="WP_090024795.1">
    <property type="nucleotide sequence ID" value="NZ_FOVD01000003.1"/>
</dbReference>